<dbReference type="PANTHER" id="PTHR35719">
    <property type="entry name" value="OS01G0680600 PROTEIN"/>
    <property type="match status" value="1"/>
</dbReference>
<sequence>MARLTPPPWSPTYTNIIPQSSIFLRIPTPPTQLHSRFAIFHAIPSRNVDQDDIETVFPRRKRGRRRMRKRSESRERRWWSDDDDDDDQLDGDLEGGILQQLLDDLFILKVFRSYGLFLPVILLSLLLATGPKAFLMGSGVPFGLSLLVLAFNKLLPWQEFSANPKPKRRPKRSRFSRKGDVFMKGKDRRARENDQSMVNGFGGWDELVTENETERTEMPVSMKARFEMMTEKKVESSIEEREVPLMLRLLVGLFPFLGSWTNLLH</sequence>
<dbReference type="Proteomes" id="UP001443914">
    <property type="component" value="Unassembled WGS sequence"/>
</dbReference>
<dbReference type="PANTHER" id="PTHR35719:SF2">
    <property type="entry name" value="ABC TRANSMEMBRANE TYPE-1 DOMAIN-CONTAINING PROTEIN"/>
    <property type="match status" value="1"/>
</dbReference>
<reference evidence="2" key="1">
    <citation type="submission" date="2024-03" db="EMBL/GenBank/DDBJ databases">
        <title>WGS assembly of Saponaria officinalis var. Norfolk2.</title>
        <authorList>
            <person name="Jenkins J."/>
            <person name="Shu S."/>
            <person name="Grimwood J."/>
            <person name="Barry K."/>
            <person name="Goodstein D."/>
            <person name="Schmutz J."/>
            <person name="Leebens-Mack J."/>
            <person name="Osbourn A."/>
        </authorList>
    </citation>
    <scope>NUCLEOTIDE SEQUENCE [LARGE SCALE GENOMIC DNA]</scope>
    <source>
        <strain evidence="2">JIC</strain>
    </source>
</reference>
<dbReference type="AlphaFoldDB" id="A0AAW1GT88"/>
<evidence type="ECO:0000313" key="3">
    <source>
        <dbReference type="Proteomes" id="UP001443914"/>
    </source>
</evidence>
<keyword evidence="1" id="KW-1133">Transmembrane helix</keyword>
<keyword evidence="1" id="KW-0472">Membrane</keyword>
<keyword evidence="3" id="KW-1185">Reference proteome</keyword>
<proteinExistence type="predicted"/>
<evidence type="ECO:0000256" key="1">
    <source>
        <dbReference type="SAM" id="Phobius"/>
    </source>
</evidence>
<feature type="transmembrane region" description="Helical" evidence="1">
    <location>
        <begin position="110"/>
        <end position="128"/>
    </location>
</feature>
<comment type="caution">
    <text evidence="2">The sequence shown here is derived from an EMBL/GenBank/DDBJ whole genome shotgun (WGS) entry which is preliminary data.</text>
</comment>
<gene>
    <name evidence="2" type="ORF">RND81_14G064900</name>
</gene>
<name>A0AAW1GT88_SAPOF</name>
<organism evidence="2 3">
    <name type="scientific">Saponaria officinalis</name>
    <name type="common">Common soapwort</name>
    <name type="synonym">Lychnis saponaria</name>
    <dbReference type="NCBI Taxonomy" id="3572"/>
    <lineage>
        <taxon>Eukaryota</taxon>
        <taxon>Viridiplantae</taxon>
        <taxon>Streptophyta</taxon>
        <taxon>Embryophyta</taxon>
        <taxon>Tracheophyta</taxon>
        <taxon>Spermatophyta</taxon>
        <taxon>Magnoliopsida</taxon>
        <taxon>eudicotyledons</taxon>
        <taxon>Gunneridae</taxon>
        <taxon>Pentapetalae</taxon>
        <taxon>Caryophyllales</taxon>
        <taxon>Caryophyllaceae</taxon>
        <taxon>Caryophylleae</taxon>
        <taxon>Saponaria</taxon>
    </lineage>
</organism>
<accession>A0AAW1GT88</accession>
<protein>
    <submittedName>
        <fullName evidence="2">Uncharacterized protein</fullName>
    </submittedName>
</protein>
<feature type="transmembrane region" description="Helical" evidence="1">
    <location>
        <begin position="134"/>
        <end position="155"/>
    </location>
</feature>
<dbReference type="EMBL" id="JBDFQZ010000014">
    <property type="protein sequence ID" value="KAK9664747.1"/>
    <property type="molecule type" value="Genomic_DNA"/>
</dbReference>
<keyword evidence="1" id="KW-0812">Transmembrane</keyword>
<evidence type="ECO:0000313" key="2">
    <source>
        <dbReference type="EMBL" id="KAK9664747.1"/>
    </source>
</evidence>